<dbReference type="PANTHER" id="PTHR12606:SF1">
    <property type="entry name" value="UBIQUITIN-LIKE-SPECIFIC PROTEASE 1A"/>
    <property type="match status" value="1"/>
</dbReference>
<evidence type="ECO:0000256" key="3">
    <source>
        <dbReference type="ARBA" id="ARBA00022801"/>
    </source>
</evidence>
<evidence type="ECO:0000313" key="6">
    <source>
        <dbReference type="EMBL" id="MED6223164.1"/>
    </source>
</evidence>
<name>A0ABU6ZML0_9FABA</name>
<dbReference type="SUPFAM" id="SSF54001">
    <property type="entry name" value="Cysteine proteinases"/>
    <property type="match status" value="1"/>
</dbReference>
<evidence type="ECO:0000259" key="5">
    <source>
        <dbReference type="PROSITE" id="PS50600"/>
    </source>
</evidence>
<sequence>MPLTFYPTLDMRIEGIDLCATAFIFNDYLDQGEVLFRTMDRSLTRGMLRCLEPRKQLHDDVIDLLGAMLTVHSSRVQWFFPSIFSQIGTGQGEIPVEALSRIKEQYMGRANRVLKIYIPICSDGHWFLLLIHTPRRELVYLDSLASDKSKAKRHRDIKKKTEVFLEEMVDHDDCNDCGMYLAQWMILYRLGGSYNVERITEYSRMRLAVDMVLKYHNELRPTFIEDALQHWRAYVKDPPGQE</sequence>
<comment type="caution">
    <text evidence="6">The sequence shown here is derived from an EMBL/GenBank/DDBJ whole genome shotgun (WGS) entry which is preliminary data.</text>
</comment>
<keyword evidence="2" id="KW-0645">Protease</keyword>
<evidence type="ECO:0000256" key="1">
    <source>
        <dbReference type="ARBA" id="ARBA00005234"/>
    </source>
</evidence>
<keyword evidence="3" id="KW-0378">Hydrolase</keyword>
<dbReference type="Proteomes" id="UP001341840">
    <property type="component" value="Unassembled WGS sequence"/>
</dbReference>
<dbReference type="PROSITE" id="PS50600">
    <property type="entry name" value="ULP_PROTEASE"/>
    <property type="match status" value="1"/>
</dbReference>
<comment type="similarity">
    <text evidence="1">Belongs to the peptidase C48 family.</text>
</comment>
<keyword evidence="4" id="KW-0788">Thiol protease</keyword>
<accession>A0ABU6ZML0</accession>
<dbReference type="InterPro" id="IPR003653">
    <property type="entry name" value="Peptidase_C48_C"/>
</dbReference>
<dbReference type="EMBL" id="JASCZI010272682">
    <property type="protein sequence ID" value="MED6223164.1"/>
    <property type="molecule type" value="Genomic_DNA"/>
</dbReference>
<keyword evidence="7" id="KW-1185">Reference proteome</keyword>
<evidence type="ECO:0000256" key="2">
    <source>
        <dbReference type="ARBA" id="ARBA00022670"/>
    </source>
</evidence>
<evidence type="ECO:0000256" key="4">
    <source>
        <dbReference type="ARBA" id="ARBA00022807"/>
    </source>
</evidence>
<organism evidence="6 7">
    <name type="scientific">Stylosanthes scabra</name>
    <dbReference type="NCBI Taxonomy" id="79078"/>
    <lineage>
        <taxon>Eukaryota</taxon>
        <taxon>Viridiplantae</taxon>
        <taxon>Streptophyta</taxon>
        <taxon>Embryophyta</taxon>
        <taxon>Tracheophyta</taxon>
        <taxon>Spermatophyta</taxon>
        <taxon>Magnoliopsida</taxon>
        <taxon>eudicotyledons</taxon>
        <taxon>Gunneridae</taxon>
        <taxon>Pentapetalae</taxon>
        <taxon>rosids</taxon>
        <taxon>fabids</taxon>
        <taxon>Fabales</taxon>
        <taxon>Fabaceae</taxon>
        <taxon>Papilionoideae</taxon>
        <taxon>50 kb inversion clade</taxon>
        <taxon>dalbergioids sensu lato</taxon>
        <taxon>Dalbergieae</taxon>
        <taxon>Pterocarpus clade</taxon>
        <taxon>Stylosanthes</taxon>
    </lineage>
</organism>
<dbReference type="InterPro" id="IPR038765">
    <property type="entry name" value="Papain-like_cys_pep_sf"/>
</dbReference>
<feature type="domain" description="Ubiquitin-like protease family profile" evidence="5">
    <location>
        <begin position="41"/>
        <end position="188"/>
    </location>
</feature>
<dbReference type="Pfam" id="PF02902">
    <property type="entry name" value="Peptidase_C48"/>
    <property type="match status" value="1"/>
</dbReference>
<dbReference type="PANTHER" id="PTHR12606">
    <property type="entry name" value="SENTRIN/SUMO-SPECIFIC PROTEASE"/>
    <property type="match status" value="1"/>
</dbReference>
<proteinExistence type="inferred from homology"/>
<evidence type="ECO:0000313" key="7">
    <source>
        <dbReference type="Proteomes" id="UP001341840"/>
    </source>
</evidence>
<reference evidence="6 7" key="1">
    <citation type="journal article" date="2023" name="Plants (Basel)">
        <title>Bridging the Gap: Combining Genomics and Transcriptomics Approaches to Understand Stylosanthes scabra, an Orphan Legume from the Brazilian Caatinga.</title>
        <authorList>
            <person name="Ferreira-Neto J.R.C."/>
            <person name="da Silva M.D."/>
            <person name="Binneck E."/>
            <person name="de Melo N.F."/>
            <person name="da Silva R.H."/>
            <person name="de Melo A.L.T.M."/>
            <person name="Pandolfi V."/>
            <person name="Bustamante F.O."/>
            <person name="Brasileiro-Vidal A.C."/>
            <person name="Benko-Iseppon A.M."/>
        </authorList>
    </citation>
    <scope>NUCLEOTIDE SEQUENCE [LARGE SCALE GENOMIC DNA]</scope>
    <source>
        <tissue evidence="6">Leaves</tissue>
    </source>
</reference>
<dbReference type="Gene3D" id="3.40.395.10">
    <property type="entry name" value="Adenoviral Proteinase, Chain A"/>
    <property type="match status" value="1"/>
</dbReference>
<gene>
    <name evidence="6" type="ORF">PIB30_071325</name>
</gene>
<protein>
    <recommendedName>
        <fullName evidence="5">Ubiquitin-like protease family profile domain-containing protein</fullName>
    </recommendedName>
</protein>